<dbReference type="InterPro" id="IPR036736">
    <property type="entry name" value="ACP-like_sf"/>
</dbReference>
<name>A0A2T0SN85_9PSEU</name>
<dbReference type="SMART" id="SM00825">
    <property type="entry name" value="PKS_KS"/>
    <property type="match status" value="1"/>
</dbReference>
<feature type="domain" description="Carrier" evidence="8">
    <location>
        <begin position="991"/>
        <end position="1066"/>
    </location>
</feature>
<dbReference type="GO" id="GO:0004315">
    <property type="term" value="F:3-oxoacyl-[acyl-carrier-protein] synthase activity"/>
    <property type="evidence" value="ECO:0007669"/>
    <property type="project" value="InterPro"/>
</dbReference>
<evidence type="ECO:0000256" key="6">
    <source>
        <dbReference type="ARBA" id="ARBA00023268"/>
    </source>
</evidence>
<dbReference type="Pfam" id="PF00109">
    <property type="entry name" value="ketoacyl-synt"/>
    <property type="match status" value="1"/>
</dbReference>
<dbReference type="Gene3D" id="3.30.70.3290">
    <property type="match status" value="1"/>
</dbReference>
<accession>A0A2T0SN85</accession>
<dbReference type="SUPFAM" id="SSF47336">
    <property type="entry name" value="ACP-like"/>
    <property type="match status" value="1"/>
</dbReference>
<protein>
    <submittedName>
        <fullName evidence="10">Acyl transferase domain-containing protein</fullName>
    </submittedName>
</protein>
<dbReference type="Gene3D" id="3.40.47.10">
    <property type="match status" value="1"/>
</dbReference>
<dbReference type="EMBL" id="PVTF01000015">
    <property type="protein sequence ID" value="PRY34880.1"/>
    <property type="molecule type" value="Genomic_DNA"/>
</dbReference>
<dbReference type="InterPro" id="IPR018201">
    <property type="entry name" value="Ketoacyl_synth_AS"/>
</dbReference>
<dbReference type="FunFam" id="3.40.366.10:FF:000002">
    <property type="entry name" value="Probable polyketide synthase 2"/>
    <property type="match status" value="1"/>
</dbReference>
<dbReference type="InterPro" id="IPR016039">
    <property type="entry name" value="Thiolase-like"/>
</dbReference>
<dbReference type="PANTHER" id="PTHR43775:SF51">
    <property type="entry name" value="INACTIVE PHENOLPHTHIOCEROL SYNTHESIS POLYKETIDE SYNTHASE TYPE I PKS1-RELATED"/>
    <property type="match status" value="1"/>
</dbReference>
<dbReference type="InterPro" id="IPR001227">
    <property type="entry name" value="Ac_transferase_dom_sf"/>
</dbReference>
<dbReference type="InterPro" id="IPR009081">
    <property type="entry name" value="PP-bd_ACP"/>
</dbReference>
<dbReference type="Pfam" id="PF00550">
    <property type="entry name" value="PP-binding"/>
    <property type="match status" value="1"/>
</dbReference>
<dbReference type="SUPFAM" id="SSF52151">
    <property type="entry name" value="FabD/lysophospholipase-like"/>
    <property type="match status" value="1"/>
</dbReference>
<evidence type="ECO:0000259" key="8">
    <source>
        <dbReference type="PROSITE" id="PS50075"/>
    </source>
</evidence>
<dbReference type="PROSITE" id="PS50075">
    <property type="entry name" value="CARRIER"/>
    <property type="match status" value="1"/>
</dbReference>
<reference evidence="10 11" key="1">
    <citation type="submission" date="2018-03" db="EMBL/GenBank/DDBJ databases">
        <title>Genomic Encyclopedia of Archaeal and Bacterial Type Strains, Phase II (KMG-II): from individual species to whole genera.</title>
        <authorList>
            <person name="Goeker M."/>
        </authorList>
    </citation>
    <scope>NUCLEOTIDE SEQUENCE [LARGE SCALE GENOMIC DNA]</scope>
    <source>
        <strain evidence="10 11">DSM 44720</strain>
    </source>
</reference>
<keyword evidence="2" id="KW-0596">Phosphopantetheine</keyword>
<keyword evidence="11" id="KW-1185">Reference proteome</keyword>
<dbReference type="InterPro" id="IPR032821">
    <property type="entry name" value="PKS_assoc"/>
</dbReference>
<dbReference type="RefSeq" id="WP_170156215.1">
    <property type="nucleotide sequence ID" value="NZ_PVTF01000015.1"/>
</dbReference>
<dbReference type="CDD" id="cd00833">
    <property type="entry name" value="PKS"/>
    <property type="match status" value="1"/>
</dbReference>
<dbReference type="PROSITE" id="PS52004">
    <property type="entry name" value="KS3_2"/>
    <property type="match status" value="1"/>
</dbReference>
<dbReference type="InterPro" id="IPR041618">
    <property type="entry name" value="PKS_DE"/>
</dbReference>
<evidence type="ECO:0000256" key="7">
    <source>
        <dbReference type="ARBA" id="ARBA00023315"/>
    </source>
</evidence>
<dbReference type="AlphaFoldDB" id="A0A2T0SN85"/>
<dbReference type="SUPFAM" id="SSF55048">
    <property type="entry name" value="Probable ACP-binding domain of malonyl-CoA ACP transacylase"/>
    <property type="match status" value="1"/>
</dbReference>
<keyword evidence="6" id="KW-0511">Multifunctional enzyme</keyword>
<dbReference type="Gene3D" id="3.40.366.10">
    <property type="entry name" value="Malonyl-Coenzyme A Acyl Carrier Protein, domain 2"/>
    <property type="match status" value="1"/>
</dbReference>
<dbReference type="InterPro" id="IPR020841">
    <property type="entry name" value="PKS_Beta-ketoAc_synthase_dom"/>
</dbReference>
<keyword evidence="4 10" id="KW-0808">Transferase</keyword>
<comment type="caution">
    <text evidence="10">The sequence shown here is derived from an EMBL/GenBank/DDBJ whole genome shotgun (WGS) entry which is preliminary data.</text>
</comment>
<dbReference type="InterPro" id="IPR050091">
    <property type="entry name" value="PKS_NRPS_Biosynth_Enz"/>
</dbReference>
<dbReference type="PANTHER" id="PTHR43775">
    <property type="entry name" value="FATTY ACID SYNTHASE"/>
    <property type="match status" value="1"/>
</dbReference>
<dbReference type="GO" id="GO:0031177">
    <property type="term" value="F:phosphopantetheine binding"/>
    <property type="evidence" value="ECO:0007669"/>
    <property type="project" value="InterPro"/>
</dbReference>
<dbReference type="FunFam" id="3.40.47.10:FF:000019">
    <property type="entry name" value="Polyketide synthase type I"/>
    <property type="match status" value="1"/>
</dbReference>
<evidence type="ECO:0000256" key="5">
    <source>
        <dbReference type="ARBA" id="ARBA00023194"/>
    </source>
</evidence>
<feature type="domain" description="Ketosynthase family 3 (KS3)" evidence="9">
    <location>
        <begin position="33"/>
        <end position="456"/>
    </location>
</feature>
<dbReference type="GO" id="GO:0004312">
    <property type="term" value="F:fatty acid synthase activity"/>
    <property type="evidence" value="ECO:0007669"/>
    <property type="project" value="TreeGrafter"/>
</dbReference>
<evidence type="ECO:0000313" key="10">
    <source>
        <dbReference type="EMBL" id="PRY34880.1"/>
    </source>
</evidence>
<dbReference type="Pfam" id="PF18369">
    <property type="entry name" value="PKS_DE"/>
    <property type="match status" value="1"/>
</dbReference>
<dbReference type="InterPro" id="IPR016036">
    <property type="entry name" value="Malonyl_transacylase_ACP-bd"/>
</dbReference>
<proteinExistence type="predicted"/>
<organism evidence="10 11">
    <name type="scientific">Umezawaea tangerina</name>
    <dbReference type="NCBI Taxonomy" id="84725"/>
    <lineage>
        <taxon>Bacteria</taxon>
        <taxon>Bacillati</taxon>
        <taxon>Actinomycetota</taxon>
        <taxon>Actinomycetes</taxon>
        <taxon>Pseudonocardiales</taxon>
        <taxon>Pseudonocardiaceae</taxon>
        <taxon>Umezawaea</taxon>
    </lineage>
</organism>
<evidence type="ECO:0000259" key="9">
    <source>
        <dbReference type="PROSITE" id="PS52004"/>
    </source>
</evidence>
<evidence type="ECO:0000256" key="1">
    <source>
        <dbReference type="ARBA" id="ARBA00001957"/>
    </source>
</evidence>
<dbReference type="InterPro" id="IPR016035">
    <property type="entry name" value="Acyl_Trfase/lysoPLipase"/>
</dbReference>
<dbReference type="PROSITE" id="PS00606">
    <property type="entry name" value="KS3_1"/>
    <property type="match status" value="1"/>
</dbReference>
<dbReference type="Pfam" id="PF08990">
    <property type="entry name" value="Docking"/>
    <property type="match status" value="1"/>
</dbReference>
<comment type="cofactor">
    <cofactor evidence="1">
        <name>pantetheine 4'-phosphate</name>
        <dbReference type="ChEBI" id="CHEBI:47942"/>
    </cofactor>
</comment>
<evidence type="ECO:0000256" key="2">
    <source>
        <dbReference type="ARBA" id="ARBA00022450"/>
    </source>
</evidence>
<dbReference type="SMART" id="SM00827">
    <property type="entry name" value="PKS_AT"/>
    <property type="match status" value="1"/>
</dbReference>
<evidence type="ECO:0000256" key="3">
    <source>
        <dbReference type="ARBA" id="ARBA00022553"/>
    </source>
</evidence>
<evidence type="ECO:0000313" key="11">
    <source>
        <dbReference type="Proteomes" id="UP000239494"/>
    </source>
</evidence>
<dbReference type="InterPro" id="IPR014030">
    <property type="entry name" value="Ketoacyl_synth_N"/>
</dbReference>
<dbReference type="Gene3D" id="1.10.1200.10">
    <property type="entry name" value="ACP-like"/>
    <property type="match status" value="1"/>
</dbReference>
<sequence>MTDEDRLVDYLKRVTAELHRTRRKLHDLEDAEPEPIAVVGLGCRFPGGVRTPEDLWRLVADGGDAIGAFPTDRGWDLAGLYDPDPDQPGTCYATEGGFLYDVDRFDPAFFGLGPREATAMDPQQRQLLEVAWETFEHAGVDPHSLRGSRTGVFAGVMYGDYATRLGSAPPEYEAFLGSGSATSVVSGRVAYTFGLEGPALTVDTACSSSLVTLHLAARSLRDGESDLALAGGVTVLASPSVFTDFSRQRGLAPNGRCKPFSAAADGTGFGEGVGLVLLQRLSDARRDGRRVLGLLRGSAVNQDGASNGLTAPNGPSQERVIRAALADARLSASDVQLVEAHGTGTSLGDPIEAQALLATYGQDRSEPLRLGSVKSNIGHTQAAAGIAGVIKVVLAMDHGVMPPTLHAEIPSPHVDWTAGRVELLTKARPWVAAGPRRAAVSSFGISGTNAHVVLEEAPVADSPAVGTRAVVPWVVSGRTENAVRANAERWCRHLADRPDVDPADVAATAAARTRFEHRAVVVAGDRDGLLRGLRAVAAGDAAPDVVRGRAGRGRTAFLFTGQGSQRLGMGRELHEAEPVFAAALDAVMAELDPRLPRPLLDVLFAAPRSPDAALLDQTLYTQASLFAVEVALYRLVEHRGLRPDHLIGHSVGELAAAHVAGVLSLPDACALVAGRARLMQSVPAGGAMVAVAAGADEVLASLPASGRVSVAAVNGPAATVISGDADGTAEVAAHWRRLGVKTKRLRVSHAFHSHHMDPVLAEFRDIAAGLSYGEPSVPVMSNLTGGQATAEQLRSPDYWVDHVRQAVRFADGVRRLADLGVDRFVEIGPGTVLSGMVRDCLGDGPLLAPALPGGRGEVASVTHAVAAAHTRGADVDWSALLGGHDRRTDLPPYAFARGRFWLHDTGERAGPAARLWSAVDSADPTALAAVLGAGDDLLEPLRAVLPALTAWRQANAVAPVAAEQPVDDVAGPDPAELRARLLGLDDAEAEALLLDLVRTRTALVLGLAAVDAVDVDTGFLNIGMTSFTALELRNGVVALTGVELSAVVLMDNPTPRGLVALLRAELVGRADATPVL</sequence>
<dbReference type="Pfam" id="PF16197">
    <property type="entry name" value="KAsynt_C_assoc"/>
    <property type="match status" value="1"/>
</dbReference>
<dbReference type="InterPro" id="IPR015083">
    <property type="entry name" value="NorB/c/GfsB-D-like_docking"/>
</dbReference>
<dbReference type="Gene3D" id="6.10.140.1830">
    <property type="match status" value="1"/>
</dbReference>
<dbReference type="Pfam" id="PF02801">
    <property type="entry name" value="Ketoacyl-synt_C"/>
    <property type="match status" value="1"/>
</dbReference>
<dbReference type="GO" id="GO:0033068">
    <property type="term" value="P:macrolide biosynthetic process"/>
    <property type="evidence" value="ECO:0007669"/>
    <property type="project" value="UniProtKB-ARBA"/>
</dbReference>
<dbReference type="Proteomes" id="UP000239494">
    <property type="component" value="Unassembled WGS sequence"/>
</dbReference>
<evidence type="ECO:0000256" key="4">
    <source>
        <dbReference type="ARBA" id="ARBA00022679"/>
    </source>
</evidence>
<dbReference type="SMART" id="SM00823">
    <property type="entry name" value="PKS_PP"/>
    <property type="match status" value="1"/>
</dbReference>
<keyword evidence="3" id="KW-0597">Phosphoprotein</keyword>
<dbReference type="InterPro" id="IPR020806">
    <property type="entry name" value="PKS_PP-bd"/>
</dbReference>
<gene>
    <name evidence="10" type="ORF">CLV43_115156</name>
</gene>
<keyword evidence="7" id="KW-0012">Acyltransferase</keyword>
<dbReference type="GO" id="GO:0006633">
    <property type="term" value="P:fatty acid biosynthetic process"/>
    <property type="evidence" value="ECO:0007669"/>
    <property type="project" value="InterPro"/>
</dbReference>
<dbReference type="SUPFAM" id="SSF53901">
    <property type="entry name" value="Thiolase-like"/>
    <property type="match status" value="1"/>
</dbReference>
<keyword evidence="5" id="KW-0045">Antibiotic biosynthesis</keyword>
<dbReference type="Pfam" id="PF00698">
    <property type="entry name" value="Acyl_transf_1"/>
    <property type="match status" value="1"/>
</dbReference>
<dbReference type="InterPro" id="IPR014043">
    <property type="entry name" value="Acyl_transferase_dom"/>
</dbReference>
<dbReference type="InterPro" id="IPR014031">
    <property type="entry name" value="Ketoacyl_synth_C"/>
</dbReference>